<evidence type="ECO:0000259" key="3">
    <source>
        <dbReference type="Pfam" id="PF01408"/>
    </source>
</evidence>
<dbReference type="InterPro" id="IPR000683">
    <property type="entry name" value="Gfo/Idh/MocA-like_OxRdtase_N"/>
</dbReference>
<evidence type="ECO:0000313" key="6">
    <source>
        <dbReference type="Proteomes" id="UP000190042"/>
    </source>
</evidence>
<reference evidence="6" key="1">
    <citation type="submission" date="2017-02" db="EMBL/GenBank/DDBJ databases">
        <authorList>
            <person name="Varghese N."/>
            <person name="Submissions S."/>
        </authorList>
    </citation>
    <scope>NUCLEOTIDE SEQUENCE [LARGE SCALE GENOMIC DNA]</scope>
    <source>
        <strain evidence="6">DSM 23966</strain>
    </source>
</reference>
<dbReference type="RefSeq" id="WP_078818192.1">
    <property type="nucleotide sequence ID" value="NZ_FUYJ01000006.1"/>
</dbReference>
<feature type="domain" description="Gfo/Idh/MocA-like oxidoreductase N-terminal" evidence="3">
    <location>
        <begin position="6"/>
        <end position="121"/>
    </location>
</feature>
<keyword evidence="6" id="KW-1185">Reference proteome</keyword>
<dbReference type="AlphaFoldDB" id="A0A1T4YLN3"/>
<dbReference type="GO" id="GO:0016491">
    <property type="term" value="F:oxidoreductase activity"/>
    <property type="evidence" value="ECO:0007669"/>
    <property type="project" value="UniProtKB-KW"/>
</dbReference>
<evidence type="ECO:0000256" key="1">
    <source>
        <dbReference type="ARBA" id="ARBA00010928"/>
    </source>
</evidence>
<dbReference type="SUPFAM" id="SSF55347">
    <property type="entry name" value="Glyceraldehyde-3-phosphate dehydrogenase-like, C-terminal domain"/>
    <property type="match status" value="1"/>
</dbReference>
<dbReference type="Pfam" id="PF22725">
    <property type="entry name" value="GFO_IDH_MocA_C3"/>
    <property type="match status" value="1"/>
</dbReference>
<sequence>MNNCVRWGILSTARIAQEELIPAFLEADNAVVTAIASSNKQVSSIAEKFGIQKVYSDYDSLLDDKEIDAVYIPLPNTLHRVWVEKAAEKGKHILCEKPAALTKKEAEGMITFCNERNVIFLEAFMYQFHPQHDRVKEIIASGEIGKVKLIRASFSFLLEGVENDIRTQRSLGGGSLYDVGCYCLHSIANITGSKIEEVFVSARVDPKYQVDMSVQGIAKLENGIKAVFDASLEQVRRQQYEIVGTKGTIAVPRAYAPQLFDDEGLVIVGTAKGEVRQESIVGKQYKLQIEKISEWILSDEDQDAEKHYAQKTINNIQAIEACFKSIEKGEFVKVESAKVTAE</sequence>
<evidence type="ECO:0000313" key="5">
    <source>
        <dbReference type="EMBL" id="SKB02610.1"/>
    </source>
</evidence>
<evidence type="ECO:0000259" key="4">
    <source>
        <dbReference type="Pfam" id="PF22725"/>
    </source>
</evidence>
<dbReference type="InterPro" id="IPR050984">
    <property type="entry name" value="Gfo/Idh/MocA_domain"/>
</dbReference>
<gene>
    <name evidence="5" type="ORF">SAMN04244570_3010</name>
</gene>
<dbReference type="SUPFAM" id="SSF51735">
    <property type="entry name" value="NAD(P)-binding Rossmann-fold domains"/>
    <property type="match status" value="1"/>
</dbReference>
<accession>A0A1T4YLN3</accession>
<dbReference type="Gene3D" id="3.40.50.720">
    <property type="entry name" value="NAD(P)-binding Rossmann-like Domain"/>
    <property type="match status" value="1"/>
</dbReference>
<comment type="similarity">
    <text evidence="1">Belongs to the Gfo/Idh/MocA family.</text>
</comment>
<dbReference type="Proteomes" id="UP000190042">
    <property type="component" value="Unassembled WGS sequence"/>
</dbReference>
<protein>
    <submittedName>
        <fullName evidence="5">Predicted dehydrogenase</fullName>
    </submittedName>
</protein>
<dbReference type="PANTHER" id="PTHR22604:SF105">
    <property type="entry name" value="TRANS-1,2-DIHYDROBENZENE-1,2-DIOL DEHYDROGENASE"/>
    <property type="match status" value="1"/>
</dbReference>
<keyword evidence="2" id="KW-0560">Oxidoreductase</keyword>
<dbReference type="InterPro" id="IPR055170">
    <property type="entry name" value="GFO_IDH_MocA-like_dom"/>
</dbReference>
<feature type="domain" description="GFO/IDH/MocA-like oxidoreductase" evidence="4">
    <location>
        <begin position="134"/>
        <end position="249"/>
    </location>
</feature>
<dbReference type="GO" id="GO:0000166">
    <property type="term" value="F:nucleotide binding"/>
    <property type="evidence" value="ECO:0007669"/>
    <property type="project" value="InterPro"/>
</dbReference>
<dbReference type="Gene3D" id="3.30.360.10">
    <property type="entry name" value="Dihydrodipicolinate Reductase, domain 2"/>
    <property type="match status" value="1"/>
</dbReference>
<name>A0A1T4YLN3_9BACL</name>
<organism evidence="5 6">
    <name type="scientific">Sporosarcina newyorkensis</name>
    <dbReference type="NCBI Taxonomy" id="759851"/>
    <lineage>
        <taxon>Bacteria</taxon>
        <taxon>Bacillati</taxon>
        <taxon>Bacillota</taxon>
        <taxon>Bacilli</taxon>
        <taxon>Bacillales</taxon>
        <taxon>Caryophanaceae</taxon>
        <taxon>Sporosarcina</taxon>
    </lineage>
</organism>
<dbReference type="EMBL" id="FUYJ01000006">
    <property type="protein sequence ID" value="SKB02610.1"/>
    <property type="molecule type" value="Genomic_DNA"/>
</dbReference>
<proteinExistence type="inferred from homology"/>
<dbReference type="InterPro" id="IPR036291">
    <property type="entry name" value="NAD(P)-bd_dom_sf"/>
</dbReference>
<dbReference type="PANTHER" id="PTHR22604">
    <property type="entry name" value="OXIDOREDUCTASES"/>
    <property type="match status" value="1"/>
</dbReference>
<dbReference type="Pfam" id="PF01408">
    <property type="entry name" value="GFO_IDH_MocA"/>
    <property type="match status" value="1"/>
</dbReference>
<evidence type="ECO:0000256" key="2">
    <source>
        <dbReference type="ARBA" id="ARBA00023002"/>
    </source>
</evidence>